<evidence type="ECO:0000259" key="5">
    <source>
        <dbReference type="PROSITE" id="PS51858"/>
    </source>
</evidence>
<sequence length="228" mass="25176">MFIRGSSGKRKTGTVPVYLNVYDLTPINGYAYWLGLGVYHSGVQVHGVEYAYGAHEHATPGIFEGEPRQCPGFVFRKSILIGRTDMGPREVRALMEELATDYTGNTYNLISKNCNHFCNETCLRLTNKPIPRWVNRLAKIGLLLNCVLPVQVAAVRSRGEEARGRREGERRKLRSHSTRFPPSTTASSAPTVATISSVPSSGTTRSHTRKQRSSSSSSLFEASSTLKV</sequence>
<dbReference type="GO" id="GO:0016579">
    <property type="term" value="P:protein deubiquitination"/>
    <property type="evidence" value="ECO:0007669"/>
    <property type="project" value="TreeGrafter"/>
</dbReference>
<keyword evidence="3" id="KW-0378">Hydrolase</keyword>
<dbReference type="FunCoup" id="A0A6I9RM98">
    <property type="interactions" value="1930"/>
</dbReference>
<proteinExistence type="inferred from homology"/>
<keyword evidence="2" id="KW-0645">Protease</keyword>
<dbReference type="InterPro" id="IPR042266">
    <property type="entry name" value="PPPDE_sf"/>
</dbReference>
<dbReference type="Proteomes" id="UP000504607">
    <property type="component" value="Chromosome 8"/>
</dbReference>
<dbReference type="SMART" id="SM01179">
    <property type="entry name" value="DUF862"/>
    <property type="match status" value="1"/>
</dbReference>
<dbReference type="PANTHER" id="PTHR12378:SF17">
    <property type="entry name" value="OS06G0182100 PROTEIN"/>
    <property type="match status" value="1"/>
</dbReference>
<dbReference type="InParanoid" id="A0A6I9RM98"/>
<evidence type="ECO:0000256" key="2">
    <source>
        <dbReference type="ARBA" id="ARBA00022670"/>
    </source>
</evidence>
<reference evidence="7" key="1">
    <citation type="submission" date="2025-08" db="UniProtKB">
        <authorList>
            <consortium name="RefSeq"/>
        </authorList>
    </citation>
    <scope>IDENTIFICATION</scope>
</reference>
<accession>A0A6I9RM98</accession>
<dbReference type="Gene3D" id="3.90.1720.30">
    <property type="entry name" value="PPPDE domains"/>
    <property type="match status" value="1"/>
</dbReference>
<keyword evidence="6" id="KW-1185">Reference proteome</keyword>
<name>A0A6I9RM98_ELAGV</name>
<evidence type="ECO:0000313" key="6">
    <source>
        <dbReference type="Proteomes" id="UP000504607"/>
    </source>
</evidence>
<evidence type="ECO:0000256" key="3">
    <source>
        <dbReference type="ARBA" id="ARBA00022801"/>
    </source>
</evidence>
<feature type="compositionally biased region" description="Low complexity" evidence="4">
    <location>
        <begin position="178"/>
        <end position="197"/>
    </location>
</feature>
<feature type="compositionally biased region" description="Low complexity" evidence="4">
    <location>
        <begin position="213"/>
        <end position="228"/>
    </location>
</feature>
<feature type="region of interest" description="Disordered" evidence="4">
    <location>
        <begin position="157"/>
        <end position="228"/>
    </location>
</feature>
<dbReference type="PANTHER" id="PTHR12378">
    <property type="entry name" value="DESUMOYLATING ISOPEPTIDASE"/>
    <property type="match status" value="1"/>
</dbReference>
<dbReference type="GO" id="GO:0101005">
    <property type="term" value="F:deubiquitinase activity"/>
    <property type="evidence" value="ECO:0007669"/>
    <property type="project" value="TreeGrafter"/>
</dbReference>
<evidence type="ECO:0000256" key="1">
    <source>
        <dbReference type="ARBA" id="ARBA00008140"/>
    </source>
</evidence>
<dbReference type="AlphaFoldDB" id="A0A6I9RM98"/>
<dbReference type="InterPro" id="IPR008580">
    <property type="entry name" value="PPPDE_dom"/>
</dbReference>
<organism evidence="6 7">
    <name type="scientific">Elaeis guineensis var. tenera</name>
    <name type="common">Oil palm</name>
    <dbReference type="NCBI Taxonomy" id="51953"/>
    <lineage>
        <taxon>Eukaryota</taxon>
        <taxon>Viridiplantae</taxon>
        <taxon>Streptophyta</taxon>
        <taxon>Embryophyta</taxon>
        <taxon>Tracheophyta</taxon>
        <taxon>Spermatophyta</taxon>
        <taxon>Magnoliopsida</taxon>
        <taxon>Liliopsida</taxon>
        <taxon>Arecaceae</taxon>
        <taxon>Arecoideae</taxon>
        <taxon>Cocoseae</taxon>
        <taxon>Elaeidinae</taxon>
        <taxon>Elaeis</taxon>
    </lineage>
</organism>
<dbReference type="GO" id="GO:0006508">
    <property type="term" value="P:proteolysis"/>
    <property type="evidence" value="ECO:0007669"/>
    <property type="project" value="UniProtKB-KW"/>
</dbReference>
<comment type="similarity">
    <text evidence="1">Belongs to the DeSI family.</text>
</comment>
<evidence type="ECO:0000256" key="4">
    <source>
        <dbReference type="SAM" id="MobiDB-lite"/>
    </source>
</evidence>
<dbReference type="Pfam" id="PF05903">
    <property type="entry name" value="Peptidase_C97"/>
    <property type="match status" value="1"/>
</dbReference>
<feature type="compositionally biased region" description="Basic and acidic residues" evidence="4">
    <location>
        <begin position="157"/>
        <end position="170"/>
    </location>
</feature>
<gene>
    <name evidence="7" type="primary">LOC105050704</name>
</gene>
<evidence type="ECO:0000313" key="7">
    <source>
        <dbReference type="RefSeq" id="XP_010929119.1"/>
    </source>
</evidence>
<protein>
    <submittedName>
        <fullName evidence="7">DeSI-like protein At4g17486</fullName>
    </submittedName>
</protein>
<dbReference type="RefSeq" id="XP_010929119.1">
    <property type="nucleotide sequence ID" value="XM_010930817.2"/>
</dbReference>
<dbReference type="PROSITE" id="PS51858">
    <property type="entry name" value="PPPDE"/>
    <property type="match status" value="1"/>
</dbReference>
<feature type="domain" description="PPPDE" evidence="5">
    <location>
        <begin position="15"/>
        <end position="152"/>
    </location>
</feature>
<dbReference type="OrthoDB" id="412286at2759"/>